<protein>
    <recommendedName>
        <fullName evidence="3">PLAT domain-containing protein</fullName>
    </recommendedName>
</protein>
<organism evidence="4 5">
    <name type="scientific">Thlaspi arvense</name>
    <name type="common">Field penny-cress</name>
    <dbReference type="NCBI Taxonomy" id="13288"/>
    <lineage>
        <taxon>Eukaryota</taxon>
        <taxon>Viridiplantae</taxon>
        <taxon>Streptophyta</taxon>
        <taxon>Embryophyta</taxon>
        <taxon>Tracheophyta</taxon>
        <taxon>Spermatophyta</taxon>
        <taxon>Magnoliopsida</taxon>
        <taxon>eudicotyledons</taxon>
        <taxon>Gunneridae</taxon>
        <taxon>Pentapetalae</taxon>
        <taxon>rosids</taxon>
        <taxon>malvids</taxon>
        <taxon>Brassicales</taxon>
        <taxon>Brassicaceae</taxon>
        <taxon>Thlaspideae</taxon>
        <taxon>Thlaspi</taxon>
    </lineage>
</organism>
<gene>
    <name evidence="4" type="ORF">TAV2_LOCUS14690</name>
</gene>
<evidence type="ECO:0000259" key="3">
    <source>
        <dbReference type="PROSITE" id="PS50095"/>
    </source>
</evidence>
<evidence type="ECO:0000313" key="5">
    <source>
        <dbReference type="Proteomes" id="UP000836841"/>
    </source>
</evidence>
<evidence type="ECO:0000313" key="4">
    <source>
        <dbReference type="EMBL" id="CAH2061412.1"/>
    </source>
</evidence>
<dbReference type="PANTHER" id="PTHR31718">
    <property type="entry name" value="PLAT DOMAIN-CONTAINING PROTEIN"/>
    <property type="match status" value="1"/>
</dbReference>
<feature type="signal peptide" evidence="2">
    <location>
        <begin position="1"/>
        <end position="23"/>
    </location>
</feature>
<proteinExistence type="predicted"/>
<dbReference type="PROSITE" id="PS50095">
    <property type="entry name" value="PLAT"/>
    <property type="match status" value="1"/>
</dbReference>
<dbReference type="Pfam" id="PF01477">
    <property type="entry name" value="PLAT"/>
    <property type="match status" value="1"/>
</dbReference>
<dbReference type="Gene3D" id="2.40.180.10">
    <property type="entry name" value="Catalase core domain"/>
    <property type="match status" value="1"/>
</dbReference>
<evidence type="ECO:0000256" key="1">
    <source>
        <dbReference type="PROSITE-ProRule" id="PRU00152"/>
    </source>
</evidence>
<dbReference type="AlphaFoldDB" id="A0AAU9SF67"/>
<dbReference type="EMBL" id="OU466860">
    <property type="protein sequence ID" value="CAH2061412.1"/>
    <property type="molecule type" value="Genomic_DNA"/>
</dbReference>
<keyword evidence="2" id="KW-0732">Signal</keyword>
<feature type="chain" id="PRO_5043964630" description="PLAT domain-containing protein" evidence="2">
    <location>
        <begin position="24"/>
        <end position="175"/>
    </location>
</feature>
<evidence type="ECO:0000256" key="2">
    <source>
        <dbReference type="SAM" id="SignalP"/>
    </source>
</evidence>
<feature type="domain" description="PLAT" evidence="3">
    <location>
        <begin position="26"/>
        <end position="152"/>
    </location>
</feature>
<dbReference type="PANTHER" id="PTHR31718:SF64">
    <property type="entry name" value="OS10G0361900 PROTEIN"/>
    <property type="match status" value="1"/>
</dbReference>
<dbReference type="SUPFAM" id="SSF49723">
    <property type="entry name" value="Lipase/lipooxygenase domain (PLAT/LH2 domain)"/>
    <property type="match status" value="1"/>
</dbReference>
<name>A0AAU9SF67_THLAR</name>
<sequence>MARPNVLFLSLLFIATVSVVAFAEDCVYTLNVKTGTISEAGTDAKVSIIIADKDGNKVQIQNLENWGGLMGPGHDYFENGNLDVFASKATCLASPICLLNVTSDGTGFMPGWYLDYVDVTTVRPGSTCTHRFNVDQWLATDEPPYSLNVIRNRCAGKVSSNVGQVVGSEIRKSLS</sequence>
<accession>A0AAU9SF67</accession>
<keyword evidence="5" id="KW-1185">Reference proteome</keyword>
<dbReference type="InterPro" id="IPR036392">
    <property type="entry name" value="PLAT/LH2_dom_sf"/>
</dbReference>
<dbReference type="Proteomes" id="UP000836841">
    <property type="component" value="Chromosome 4"/>
</dbReference>
<reference evidence="4 5" key="1">
    <citation type="submission" date="2022-03" db="EMBL/GenBank/DDBJ databases">
        <authorList>
            <person name="Nunn A."/>
            <person name="Chopra R."/>
            <person name="Nunn A."/>
            <person name="Contreras Garrido A."/>
        </authorList>
    </citation>
    <scope>NUCLEOTIDE SEQUENCE [LARGE SCALE GENOMIC DNA]</scope>
</reference>
<comment type="caution">
    <text evidence="1">Lacks conserved residue(s) required for the propagation of feature annotation.</text>
</comment>
<dbReference type="InterPro" id="IPR001024">
    <property type="entry name" value="PLAT/LH2_dom"/>
</dbReference>